<dbReference type="InterPro" id="IPR004031">
    <property type="entry name" value="PMP22/EMP/MP20/Claudin"/>
</dbReference>
<comment type="caution">
    <text evidence="10">The sequence shown here is derived from an EMBL/GenBank/DDBJ whole genome shotgun (WGS) entry which is preliminary data.</text>
</comment>
<dbReference type="PANTHER" id="PTHR12002">
    <property type="entry name" value="CLAUDIN"/>
    <property type="match status" value="1"/>
</dbReference>
<dbReference type="Gene3D" id="1.20.140.150">
    <property type="match status" value="1"/>
</dbReference>
<evidence type="ECO:0000256" key="9">
    <source>
        <dbReference type="SAM" id="SignalP"/>
    </source>
</evidence>
<dbReference type="OrthoDB" id="8795554at2759"/>
<comment type="similarity">
    <text evidence="1 8">Belongs to the claudin family.</text>
</comment>
<dbReference type="PROSITE" id="PS01346">
    <property type="entry name" value="CLAUDIN"/>
    <property type="match status" value="1"/>
</dbReference>
<keyword evidence="6 8" id="KW-1133">Transmembrane helix</keyword>
<gene>
    <name evidence="10" type="ORF">JZ751_014199</name>
</gene>
<proteinExistence type="inferred from homology"/>
<dbReference type="AlphaFoldDB" id="A0A8T2NVD4"/>
<evidence type="ECO:0000313" key="11">
    <source>
        <dbReference type="Proteomes" id="UP000824540"/>
    </source>
</evidence>
<dbReference type="InterPro" id="IPR003928">
    <property type="entry name" value="Claudin18"/>
</dbReference>
<dbReference type="InterPro" id="IPR017974">
    <property type="entry name" value="Claudin_CS"/>
</dbReference>
<evidence type="ECO:0000256" key="1">
    <source>
        <dbReference type="ARBA" id="ARBA00008295"/>
    </source>
</evidence>
<comment type="subcellular location">
    <subcellularLocation>
        <location evidence="8">Cell junction</location>
        <location evidence="8">Tight junction</location>
    </subcellularLocation>
    <subcellularLocation>
        <location evidence="8">Cell membrane</location>
        <topology evidence="8">Multi-pass membrane protein</topology>
    </subcellularLocation>
</comment>
<feature type="signal peptide" evidence="9">
    <location>
        <begin position="1"/>
        <end position="23"/>
    </location>
</feature>
<protein>
    <recommendedName>
        <fullName evidence="8">Claudin</fullName>
    </recommendedName>
</protein>
<evidence type="ECO:0000256" key="4">
    <source>
        <dbReference type="ARBA" id="ARBA00022692"/>
    </source>
</evidence>
<feature type="non-terminal residue" evidence="10">
    <location>
        <position position="226"/>
    </location>
</feature>
<dbReference type="PRINTS" id="PR01077">
    <property type="entry name" value="CLAUDIN"/>
</dbReference>
<keyword evidence="11" id="KW-1185">Reference proteome</keyword>
<name>A0A8T2NVD4_9TELE</name>
<dbReference type="GO" id="GO:0005923">
    <property type="term" value="C:bicellular tight junction"/>
    <property type="evidence" value="ECO:0007669"/>
    <property type="project" value="UniProtKB-SubCell"/>
</dbReference>
<organism evidence="10 11">
    <name type="scientific">Albula glossodonta</name>
    <name type="common">roundjaw bonefish</name>
    <dbReference type="NCBI Taxonomy" id="121402"/>
    <lineage>
        <taxon>Eukaryota</taxon>
        <taxon>Metazoa</taxon>
        <taxon>Chordata</taxon>
        <taxon>Craniata</taxon>
        <taxon>Vertebrata</taxon>
        <taxon>Euteleostomi</taxon>
        <taxon>Actinopterygii</taxon>
        <taxon>Neopterygii</taxon>
        <taxon>Teleostei</taxon>
        <taxon>Albuliformes</taxon>
        <taxon>Albulidae</taxon>
        <taxon>Albula</taxon>
    </lineage>
</organism>
<evidence type="ECO:0000256" key="2">
    <source>
        <dbReference type="ARBA" id="ARBA00022427"/>
    </source>
</evidence>
<keyword evidence="3 8" id="KW-1003">Cell membrane</keyword>
<comment type="function">
    <text evidence="8">Claudins function as major constituents of the tight junction complexes that regulate the permeability of epithelia.</text>
</comment>
<feature type="chain" id="PRO_5035723013" description="Claudin" evidence="9">
    <location>
        <begin position="24"/>
        <end position="226"/>
    </location>
</feature>
<keyword evidence="5 8" id="KW-0965">Cell junction</keyword>
<keyword evidence="4 8" id="KW-0812">Transmembrane</keyword>
<dbReference type="InterPro" id="IPR006187">
    <property type="entry name" value="Claudin"/>
</dbReference>
<dbReference type="PRINTS" id="PR01448">
    <property type="entry name" value="CLAUDIN18"/>
</dbReference>
<dbReference type="Proteomes" id="UP000824540">
    <property type="component" value="Unassembled WGS sequence"/>
</dbReference>
<dbReference type="Pfam" id="PF00822">
    <property type="entry name" value="PMP22_Claudin"/>
    <property type="match status" value="1"/>
</dbReference>
<dbReference type="GO" id="GO:0005886">
    <property type="term" value="C:plasma membrane"/>
    <property type="evidence" value="ECO:0007669"/>
    <property type="project" value="UniProtKB-SubCell"/>
</dbReference>
<evidence type="ECO:0000256" key="6">
    <source>
        <dbReference type="ARBA" id="ARBA00022989"/>
    </source>
</evidence>
<sequence>MAATMLQTAGFVLGLLGVAAVIAATGMNNWASQDRQGNVVTSVYIYKGLWRTCEVATSGFTECRPFFTIIGLPGSFQAVRALMIVGIVMGAIGVLISICALKCIKMGTMEDAAKAKMTLTSGIMFIIAGLCAIAGASVYANQIVSSFMMTTYNSEYNGAMGGMGGMGGMGMGMGGTLTPRYTFGPALFVGWVGGAVLLIGGVVMCLAFRGLMPDKSRYALIYLIFT</sequence>
<feature type="transmembrane region" description="Helical" evidence="8">
    <location>
        <begin position="81"/>
        <end position="101"/>
    </location>
</feature>
<keyword evidence="7 8" id="KW-0472">Membrane</keyword>
<evidence type="ECO:0000256" key="7">
    <source>
        <dbReference type="ARBA" id="ARBA00023136"/>
    </source>
</evidence>
<reference evidence="10" key="1">
    <citation type="thesis" date="2021" institute="BYU ScholarsArchive" country="Provo, UT, USA">
        <title>Applications of and Algorithms for Genome Assembly and Genomic Analyses with an Emphasis on Marine Teleosts.</title>
        <authorList>
            <person name="Pickett B.D."/>
        </authorList>
    </citation>
    <scope>NUCLEOTIDE SEQUENCE</scope>
    <source>
        <strain evidence="10">HI-2016</strain>
    </source>
</reference>
<accession>A0A8T2NVD4</accession>
<feature type="transmembrane region" description="Helical" evidence="8">
    <location>
        <begin position="122"/>
        <end position="140"/>
    </location>
</feature>
<keyword evidence="2 8" id="KW-0796">Tight junction</keyword>
<feature type="transmembrane region" description="Helical" evidence="8">
    <location>
        <begin position="186"/>
        <end position="208"/>
    </location>
</feature>
<evidence type="ECO:0000256" key="3">
    <source>
        <dbReference type="ARBA" id="ARBA00022475"/>
    </source>
</evidence>
<keyword evidence="9" id="KW-0732">Signal</keyword>
<comment type="caution">
    <text evidence="8">Lacks conserved residue(s) required for the propagation of feature annotation.</text>
</comment>
<evidence type="ECO:0000256" key="5">
    <source>
        <dbReference type="ARBA" id="ARBA00022949"/>
    </source>
</evidence>
<dbReference type="GO" id="GO:0005198">
    <property type="term" value="F:structural molecule activity"/>
    <property type="evidence" value="ECO:0007669"/>
    <property type="project" value="InterPro"/>
</dbReference>
<evidence type="ECO:0000313" key="10">
    <source>
        <dbReference type="EMBL" id="KAG9343220.1"/>
    </source>
</evidence>
<evidence type="ECO:0000256" key="8">
    <source>
        <dbReference type="RuleBase" id="RU060637"/>
    </source>
</evidence>
<dbReference type="EMBL" id="JAFBMS010000024">
    <property type="protein sequence ID" value="KAG9343220.1"/>
    <property type="molecule type" value="Genomic_DNA"/>
</dbReference>